<proteinExistence type="predicted"/>
<feature type="compositionally biased region" description="Polar residues" evidence="1">
    <location>
        <begin position="20"/>
        <end position="32"/>
    </location>
</feature>
<organism evidence="2 3">
    <name type="scientific">Penicillium nalgiovense</name>
    <dbReference type="NCBI Taxonomy" id="60175"/>
    <lineage>
        <taxon>Eukaryota</taxon>
        <taxon>Fungi</taxon>
        <taxon>Dikarya</taxon>
        <taxon>Ascomycota</taxon>
        <taxon>Pezizomycotina</taxon>
        <taxon>Eurotiomycetes</taxon>
        <taxon>Eurotiomycetidae</taxon>
        <taxon>Eurotiales</taxon>
        <taxon>Aspergillaceae</taxon>
        <taxon>Penicillium</taxon>
    </lineage>
</organism>
<evidence type="ECO:0000256" key="1">
    <source>
        <dbReference type="SAM" id="MobiDB-lite"/>
    </source>
</evidence>
<keyword evidence="3" id="KW-1185">Reference proteome</keyword>
<comment type="caution">
    <text evidence="2">The sequence shown here is derived from an EMBL/GenBank/DDBJ whole genome shotgun (WGS) entry which is preliminary data.</text>
</comment>
<reference evidence="3" key="1">
    <citation type="journal article" date="2017" name="Nat. Microbiol.">
        <title>Global analysis of biosynthetic gene clusters reveals vast potential of secondary metabolite production in Penicillium species.</title>
        <authorList>
            <person name="Nielsen J.C."/>
            <person name="Grijseels S."/>
            <person name="Prigent S."/>
            <person name="Ji B."/>
            <person name="Dainat J."/>
            <person name="Nielsen K.F."/>
            <person name="Frisvad J.C."/>
            <person name="Workman M."/>
            <person name="Nielsen J."/>
        </authorList>
    </citation>
    <scope>NUCLEOTIDE SEQUENCE [LARGE SCALE GENOMIC DNA]</scope>
    <source>
        <strain evidence="3">IBT 13039</strain>
    </source>
</reference>
<dbReference type="OrthoDB" id="4320247at2759"/>
<dbReference type="AlphaFoldDB" id="A0A1V6YZW4"/>
<dbReference type="EMBL" id="MOOB01000006">
    <property type="protein sequence ID" value="OQE92986.1"/>
    <property type="molecule type" value="Genomic_DNA"/>
</dbReference>
<name>A0A1V6YZW4_PENNA</name>
<protein>
    <submittedName>
        <fullName evidence="2">Uncharacterized protein</fullName>
    </submittedName>
</protein>
<feature type="region of interest" description="Disordered" evidence="1">
    <location>
        <begin position="1"/>
        <end position="34"/>
    </location>
</feature>
<dbReference type="Proteomes" id="UP000191691">
    <property type="component" value="Unassembled WGS sequence"/>
</dbReference>
<dbReference type="STRING" id="60175.A0A1V6YZW4"/>
<gene>
    <name evidence="2" type="ORF">PENNAL_c0006G03164</name>
</gene>
<accession>A0A1V6YZW4</accession>
<evidence type="ECO:0000313" key="2">
    <source>
        <dbReference type="EMBL" id="OQE92986.1"/>
    </source>
</evidence>
<sequence>MSSQRLHLDAVNNDPRATTGGPNPTSESSQRAHSQREALVVLNDVIRRMILERNKIETEILRQRAVLADQMVRLSTTEENIQSLQEVWENMATGFGLSSTK</sequence>
<evidence type="ECO:0000313" key="3">
    <source>
        <dbReference type="Proteomes" id="UP000191691"/>
    </source>
</evidence>
<dbReference type="OMA" id="WENMATG"/>